<organism evidence="1">
    <name type="scientific">marine sediment metagenome</name>
    <dbReference type="NCBI Taxonomy" id="412755"/>
    <lineage>
        <taxon>unclassified sequences</taxon>
        <taxon>metagenomes</taxon>
        <taxon>ecological metagenomes</taxon>
    </lineage>
</organism>
<proteinExistence type="predicted"/>
<dbReference type="EMBL" id="LAZR01006832">
    <property type="protein sequence ID" value="KKM89329.1"/>
    <property type="molecule type" value="Genomic_DNA"/>
</dbReference>
<accession>A0A0F9L3C1</accession>
<feature type="non-terminal residue" evidence="1">
    <location>
        <position position="1"/>
    </location>
</feature>
<comment type="caution">
    <text evidence="1">The sequence shown here is derived from an EMBL/GenBank/DDBJ whole genome shotgun (WGS) entry which is preliminary data.</text>
</comment>
<name>A0A0F9L3C1_9ZZZZ</name>
<sequence>KTQGDYTIKRKKYTPTETTIQTTLTLPRYTRQWATFLLTGLGKNVYEITSITDDNNYDTSRIEFYALASSGSRIIYWLGLHQLTETLRDIFQGLWISPTRCFRCKATGIEPDTTEPCKQCNGYKYSGYNATRSIQRNKGFDVGLAREVLDWDNMSDADHQIVKEYINKTWTQKWWVTPTPLQIKKLFAHFLQLHEDDIKIVERFHLQEPVWKINLPRRASGASPFGTDIYENYEDLLKFMARSVTPAGVSVFVGFYESGYFGKFDFSTSIPSSLNFKSGAFETRYKLLGRARWSFWNGWVNGVDNFERLGTEIDGIWTVNGDVSIANVNDQNRHMAKFVDNSYIEHDGDVSGVATGQFEMWVHPQDTEMRFGLSDVSGLAMYLKYDNNGFYDHNNNLLRAGLPHCDYHIRVDFVVDAQGPGHTGQYGYIEQVQINRKVVSTGFNFLRTLGVDPRMRVQNIGTGTGFVNAYGNSWNASGYQMGDNWQRLHPKGFGLFNLTNGIFYATYNFKDVPVGTEETDIDFVDFVNLYEGGVEIVSDWQGHTKVLRLQDDATGGEDPHFHHNITQSTSGTHEFWIGTNDVTRYWEIYTFEGGIGYINRLRISAGNMSYFDGSSWNVLIAVSNNILYHVKLVWRADNTQDIYVNDILEADNVSTDDNMVSGVNKIFFKCFGDSTDYLYIDAYGETEDVDYTVGDNLIECLYHNNIRQDKFWKEP</sequence>
<gene>
    <name evidence="1" type="ORF">LCGC14_1249840</name>
</gene>
<dbReference type="AlphaFoldDB" id="A0A0F9L3C1"/>
<reference evidence="1" key="1">
    <citation type="journal article" date="2015" name="Nature">
        <title>Complex archaea that bridge the gap between prokaryotes and eukaryotes.</title>
        <authorList>
            <person name="Spang A."/>
            <person name="Saw J.H."/>
            <person name="Jorgensen S.L."/>
            <person name="Zaremba-Niedzwiedzka K."/>
            <person name="Martijn J."/>
            <person name="Lind A.E."/>
            <person name="van Eijk R."/>
            <person name="Schleper C."/>
            <person name="Guy L."/>
            <person name="Ettema T.J."/>
        </authorList>
    </citation>
    <scope>NUCLEOTIDE SEQUENCE</scope>
</reference>
<protein>
    <submittedName>
        <fullName evidence="1">Uncharacterized protein</fullName>
    </submittedName>
</protein>
<evidence type="ECO:0000313" key="1">
    <source>
        <dbReference type="EMBL" id="KKM89329.1"/>
    </source>
</evidence>